<protein>
    <submittedName>
        <fullName evidence="1">Uncharacterized protein</fullName>
    </submittedName>
</protein>
<reference evidence="1" key="1">
    <citation type="journal article" date="2023" name="IScience">
        <title>Live-bearing cockroach genome reveals convergent evolutionary mechanisms linked to viviparity in insects and beyond.</title>
        <authorList>
            <person name="Fouks B."/>
            <person name="Harrison M.C."/>
            <person name="Mikhailova A.A."/>
            <person name="Marchal E."/>
            <person name="English S."/>
            <person name="Carruthers M."/>
            <person name="Jennings E.C."/>
            <person name="Chiamaka E.L."/>
            <person name="Frigard R.A."/>
            <person name="Pippel M."/>
            <person name="Attardo G.M."/>
            <person name="Benoit J.B."/>
            <person name="Bornberg-Bauer E."/>
            <person name="Tobe S.S."/>
        </authorList>
    </citation>
    <scope>NUCLEOTIDE SEQUENCE</scope>
    <source>
        <strain evidence="1">Stay&amp;Tobe</strain>
    </source>
</reference>
<evidence type="ECO:0000313" key="2">
    <source>
        <dbReference type="Proteomes" id="UP001233999"/>
    </source>
</evidence>
<organism evidence="1 2">
    <name type="scientific">Diploptera punctata</name>
    <name type="common">Pacific beetle cockroach</name>
    <dbReference type="NCBI Taxonomy" id="6984"/>
    <lineage>
        <taxon>Eukaryota</taxon>
        <taxon>Metazoa</taxon>
        <taxon>Ecdysozoa</taxon>
        <taxon>Arthropoda</taxon>
        <taxon>Hexapoda</taxon>
        <taxon>Insecta</taxon>
        <taxon>Pterygota</taxon>
        <taxon>Neoptera</taxon>
        <taxon>Polyneoptera</taxon>
        <taxon>Dictyoptera</taxon>
        <taxon>Blattodea</taxon>
        <taxon>Blaberoidea</taxon>
        <taxon>Blaberidae</taxon>
        <taxon>Diplopterinae</taxon>
        <taxon>Diploptera</taxon>
    </lineage>
</organism>
<name>A0AAD8E9L7_DIPPU</name>
<evidence type="ECO:0000313" key="1">
    <source>
        <dbReference type="EMBL" id="KAJ9582415.1"/>
    </source>
</evidence>
<proteinExistence type="predicted"/>
<comment type="caution">
    <text evidence="1">The sequence shown here is derived from an EMBL/GenBank/DDBJ whole genome shotgun (WGS) entry which is preliminary data.</text>
</comment>
<sequence>WLTIKFKTIKYRQSEILKGDSIKTFFKDWILIIKANCRTHLHFNEFYSINRLTHPHSTHGKNELSQKVGRHREEPCHAFPNAEVGIAFKISAMNTKHLR</sequence>
<feature type="non-terminal residue" evidence="1">
    <location>
        <position position="99"/>
    </location>
</feature>
<dbReference type="Proteomes" id="UP001233999">
    <property type="component" value="Unassembled WGS sequence"/>
</dbReference>
<dbReference type="EMBL" id="JASPKZ010007802">
    <property type="protein sequence ID" value="KAJ9582415.1"/>
    <property type="molecule type" value="Genomic_DNA"/>
</dbReference>
<keyword evidence="2" id="KW-1185">Reference proteome</keyword>
<gene>
    <name evidence="1" type="ORF">L9F63_003268</name>
</gene>
<dbReference type="AlphaFoldDB" id="A0AAD8E9L7"/>
<reference evidence="1" key="2">
    <citation type="submission" date="2023-05" db="EMBL/GenBank/DDBJ databases">
        <authorList>
            <person name="Fouks B."/>
        </authorList>
    </citation>
    <scope>NUCLEOTIDE SEQUENCE</scope>
    <source>
        <strain evidence="1">Stay&amp;Tobe</strain>
        <tissue evidence="1">Testes</tissue>
    </source>
</reference>
<accession>A0AAD8E9L7</accession>
<feature type="non-terminal residue" evidence="1">
    <location>
        <position position="1"/>
    </location>
</feature>